<dbReference type="InterPro" id="IPR016193">
    <property type="entry name" value="Cytidine_deaminase-like"/>
</dbReference>
<dbReference type="AlphaFoldDB" id="A0A1I5TCL8"/>
<proteinExistence type="inferred from homology"/>
<reference evidence="4" key="1">
    <citation type="submission" date="2016-10" db="EMBL/GenBank/DDBJ databases">
        <authorList>
            <person name="Varghese N."/>
            <person name="Submissions S."/>
        </authorList>
    </citation>
    <scope>NUCLEOTIDE SEQUENCE [LARGE SCALE GENOMIC DNA]</scope>
    <source>
        <strain evidence="4">OR362-8,ATCC BAA-1266,JCM 13504</strain>
    </source>
</reference>
<feature type="domain" description="CMP/dCMP-type deaminase" evidence="2">
    <location>
        <begin position="47"/>
        <end position="184"/>
    </location>
</feature>
<dbReference type="STRING" id="1227077.SAMN04515668_0415"/>
<dbReference type="GO" id="GO:0008270">
    <property type="term" value="F:zinc ion binding"/>
    <property type="evidence" value="ECO:0007669"/>
    <property type="project" value="TreeGrafter"/>
</dbReference>
<dbReference type="InterPro" id="IPR050202">
    <property type="entry name" value="Cyt/Deoxycyt_deaminase"/>
</dbReference>
<accession>A0A1I5TCL8</accession>
<organism evidence="3 4">
    <name type="scientific">Hymenobacter arizonensis</name>
    <name type="common">Siccationidurans arizonensis</name>
    <dbReference type="NCBI Taxonomy" id="1227077"/>
    <lineage>
        <taxon>Bacteria</taxon>
        <taxon>Pseudomonadati</taxon>
        <taxon>Bacteroidota</taxon>
        <taxon>Cytophagia</taxon>
        <taxon>Cytophagales</taxon>
        <taxon>Hymenobacteraceae</taxon>
        <taxon>Hymenobacter</taxon>
    </lineage>
</organism>
<dbReference type="Gene3D" id="3.40.140.10">
    <property type="entry name" value="Cytidine Deaminase, domain 2"/>
    <property type="match status" value="1"/>
</dbReference>
<dbReference type="PANTHER" id="PTHR11644">
    <property type="entry name" value="CYTIDINE DEAMINASE"/>
    <property type="match status" value="1"/>
</dbReference>
<dbReference type="PROSITE" id="PS51747">
    <property type="entry name" value="CYT_DCMP_DEAMINASES_2"/>
    <property type="match status" value="1"/>
</dbReference>
<comment type="similarity">
    <text evidence="1">Belongs to the cytidine and deoxycytidylate deaminase family.</text>
</comment>
<dbReference type="InterPro" id="IPR002125">
    <property type="entry name" value="CMP_dCMP_dom"/>
</dbReference>
<protein>
    <submittedName>
        <fullName evidence="3">Cytidine deaminase</fullName>
    </submittedName>
</protein>
<gene>
    <name evidence="3" type="ORF">SAMN04515668_0415</name>
</gene>
<evidence type="ECO:0000313" key="4">
    <source>
        <dbReference type="Proteomes" id="UP000199029"/>
    </source>
</evidence>
<dbReference type="GO" id="GO:0055086">
    <property type="term" value="P:nucleobase-containing small molecule metabolic process"/>
    <property type="evidence" value="ECO:0007669"/>
    <property type="project" value="UniProtKB-ARBA"/>
</dbReference>
<dbReference type="GO" id="GO:0005829">
    <property type="term" value="C:cytosol"/>
    <property type="evidence" value="ECO:0007669"/>
    <property type="project" value="TreeGrafter"/>
</dbReference>
<dbReference type="CDD" id="cd01283">
    <property type="entry name" value="cytidine_deaminase"/>
    <property type="match status" value="1"/>
</dbReference>
<dbReference type="EMBL" id="FOXS01000001">
    <property type="protein sequence ID" value="SFP80794.1"/>
    <property type="molecule type" value="Genomic_DNA"/>
</dbReference>
<dbReference type="GO" id="GO:0072527">
    <property type="term" value="P:pyrimidine-containing compound metabolic process"/>
    <property type="evidence" value="ECO:0007669"/>
    <property type="project" value="UniProtKB-ARBA"/>
</dbReference>
<dbReference type="PANTHER" id="PTHR11644:SF2">
    <property type="entry name" value="CYTIDINE DEAMINASE"/>
    <property type="match status" value="1"/>
</dbReference>
<sequence>MSNLNYSGLIPHHVLSSPPPYPHYMARIPRQQLIAYEELDSATDLSAAEQATWQAARDATAHAYAPYSGFHVGAALLLADGTIFRGTNQENAAYPSGLCAERTALFGLAANQPHHAPIVAMAVAARPSDGDFGPAFPCGACRQVMLEYEVRQGQVIPLLLPSRAGTILRFSSLAALMPFNFSPDDLPAS</sequence>
<name>A0A1I5TCL8_HYMAR</name>
<evidence type="ECO:0000259" key="2">
    <source>
        <dbReference type="PROSITE" id="PS51747"/>
    </source>
</evidence>
<evidence type="ECO:0000256" key="1">
    <source>
        <dbReference type="ARBA" id="ARBA00006576"/>
    </source>
</evidence>
<dbReference type="Proteomes" id="UP000199029">
    <property type="component" value="Unassembled WGS sequence"/>
</dbReference>
<dbReference type="Pfam" id="PF00383">
    <property type="entry name" value="dCMP_cyt_deam_1"/>
    <property type="match status" value="1"/>
</dbReference>
<dbReference type="NCBIfam" id="NF004064">
    <property type="entry name" value="PRK05578.1"/>
    <property type="match status" value="1"/>
</dbReference>
<dbReference type="SUPFAM" id="SSF53927">
    <property type="entry name" value="Cytidine deaminase-like"/>
    <property type="match status" value="1"/>
</dbReference>
<keyword evidence="4" id="KW-1185">Reference proteome</keyword>
<dbReference type="GO" id="GO:0004126">
    <property type="term" value="F:cytidine deaminase activity"/>
    <property type="evidence" value="ECO:0007669"/>
    <property type="project" value="TreeGrafter"/>
</dbReference>
<evidence type="ECO:0000313" key="3">
    <source>
        <dbReference type="EMBL" id="SFP80794.1"/>
    </source>
</evidence>